<gene>
    <name evidence="2" type="ORF">A1O5_00700</name>
</gene>
<reference evidence="2 3" key="1">
    <citation type="submission" date="2013-03" db="EMBL/GenBank/DDBJ databases">
        <title>The Genome Sequence of Cladophialophora psammophila CBS 110553.</title>
        <authorList>
            <consortium name="The Broad Institute Genomics Platform"/>
            <person name="Cuomo C."/>
            <person name="de Hoog S."/>
            <person name="Gorbushina A."/>
            <person name="Walker B."/>
            <person name="Young S.K."/>
            <person name="Zeng Q."/>
            <person name="Gargeya S."/>
            <person name="Fitzgerald M."/>
            <person name="Haas B."/>
            <person name="Abouelleil A."/>
            <person name="Allen A.W."/>
            <person name="Alvarado L."/>
            <person name="Arachchi H.M."/>
            <person name="Berlin A.M."/>
            <person name="Chapman S.B."/>
            <person name="Gainer-Dewar J."/>
            <person name="Goldberg J."/>
            <person name="Griggs A."/>
            <person name="Gujja S."/>
            <person name="Hansen M."/>
            <person name="Howarth C."/>
            <person name="Imamovic A."/>
            <person name="Ireland A."/>
            <person name="Larimer J."/>
            <person name="McCowan C."/>
            <person name="Murphy C."/>
            <person name="Pearson M."/>
            <person name="Poon T.W."/>
            <person name="Priest M."/>
            <person name="Roberts A."/>
            <person name="Saif S."/>
            <person name="Shea T."/>
            <person name="Sisk P."/>
            <person name="Sykes S."/>
            <person name="Wortman J."/>
            <person name="Nusbaum C."/>
            <person name="Birren B."/>
        </authorList>
    </citation>
    <scope>NUCLEOTIDE SEQUENCE [LARGE SCALE GENOMIC DNA]</scope>
    <source>
        <strain evidence="2 3">CBS 110553</strain>
    </source>
</reference>
<evidence type="ECO:0000259" key="1">
    <source>
        <dbReference type="Pfam" id="PF04248"/>
    </source>
</evidence>
<dbReference type="RefSeq" id="XP_007739509.1">
    <property type="nucleotide sequence ID" value="XM_007741319.1"/>
</dbReference>
<evidence type="ECO:0000313" key="2">
    <source>
        <dbReference type="EMBL" id="EXJ76192.1"/>
    </source>
</evidence>
<accession>W9X6T6</accession>
<keyword evidence="3" id="KW-1185">Reference proteome</keyword>
<comment type="caution">
    <text evidence="2">The sequence shown here is derived from an EMBL/GenBank/DDBJ whole genome shotgun (WGS) entry which is preliminary data.</text>
</comment>
<protein>
    <recommendedName>
        <fullName evidence="1">DUF427 domain-containing protein</fullName>
    </recommendedName>
</protein>
<dbReference type="eggNOG" id="ENOG502S7EG">
    <property type="taxonomic scope" value="Eukaryota"/>
</dbReference>
<dbReference type="Proteomes" id="UP000019471">
    <property type="component" value="Unassembled WGS sequence"/>
</dbReference>
<dbReference type="OrthoDB" id="18996at2759"/>
<organism evidence="2 3">
    <name type="scientific">Cladophialophora psammophila CBS 110553</name>
    <dbReference type="NCBI Taxonomy" id="1182543"/>
    <lineage>
        <taxon>Eukaryota</taxon>
        <taxon>Fungi</taxon>
        <taxon>Dikarya</taxon>
        <taxon>Ascomycota</taxon>
        <taxon>Pezizomycotina</taxon>
        <taxon>Eurotiomycetes</taxon>
        <taxon>Chaetothyriomycetidae</taxon>
        <taxon>Chaetothyriales</taxon>
        <taxon>Herpotrichiellaceae</taxon>
        <taxon>Cladophialophora</taxon>
    </lineage>
</organism>
<name>W9X6T6_9EURO</name>
<dbReference type="InterPro" id="IPR007361">
    <property type="entry name" value="DUF427"/>
</dbReference>
<dbReference type="Gene3D" id="2.170.150.40">
    <property type="entry name" value="Domain of unknown function (DUF427)"/>
    <property type="match status" value="1"/>
</dbReference>
<dbReference type="STRING" id="1182543.W9X6T6"/>
<dbReference type="PANTHER" id="PTHR34310:SF5">
    <property type="entry name" value="DUF427 DOMAIN PROTEIN (AFU_ORTHOLOGUE AFUA_3G02220)"/>
    <property type="match status" value="1"/>
</dbReference>
<evidence type="ECO:0000313" key="3">
    <source>
        <dbReference type="Proteomes" id="UP000019471"/>
    </source>
</evidence>
<dbReference type="EMBL" id="AMGX01000001">
    <property type="protein sequence ID" value="EXJ76192.1"/>
    <property type="molecule type" value="Genomic_DNA"/>
</dbReference>
<dbReference type="InterPro" id="IPR038694">
    <property type="entry name" value="DUF427_sf"/>
</dbReference>
<sequence>MPTATAKIDGKVIASSSSYQTVEGNVYFPPSSVAQDGAATLTTSATHSTCPWKGRASYYDIATADGRTVKDAAWYYPAPKAGAAHIKDYIAFCKSVFISTLVQLDDK</sequence>
<dbReference type="HOGENOM" id="CLU_126578_1_2_1"/>
<dbReference type="GeneID" id="19185436"/>
<dbReference type="AlphaFoldDB" id="W9X6T6"/>
<dbReference type="Pfam" id="PF04248">
    <property type="entry name" value="NTP_transf_9"/>
    <property type="match status" value="1"/>
</dbReference>
<proteinExistence type="predicted"/>
<feature type="domain" description="DUF427" evidence="1">
    <location>
        <begin position="5"/>
        <end position="94"/>
    </location>
</feature>
<dbReference type="PANTHER" id="PTHR34310">
    <property type="entry name" value="DUF427 DOMAIN PROTEIN (AFU_ORTHOLOGUE AFUA_3G02220)"/>
    <property type="match status" value="1"/>
</dbReference>